<evidence type="ECO:0000256" key="11">
    <source>
        <dbReference type="PIRSR" id="PIRSR000495-1"/>
    </source>
</evidence>
<keyword evidence="4 10" id="KW-0378">Hydrolase</keyword>
<gene>
    <name evidence="10 13" type="primary">hisH</name>
    <name evidence="13" type="ORF">IRI77_08645</name>
</gene>
<dbReference type="CDD" id="cd01748">
    <property type="entry name" value="GATase1_IGP_Synthase"/>
    <property type="match status" value="1"/>
</dbReference>
<feature type="active site" evidence="10 11">
    <location>
        <position position="181"/>
    </location>
</feature>
<evidence type="ECO:0000259" key="12">
    <source>
        <dbReference type="Pfam" id="PF00117"/>
    </source>
</evidence>
<keyword evidence="5 10" id="KW-0315">Glutamine amidotransferase</keyword>
<evidence type="ECO:0000256" key="4">
    <source>
        <dbReference type="ARBA" id="ARBA00022801"/>
    </source>
</evidence>
<dbReference type="InterPro" id="IPR010139">
    <property type="entry name" value="Imidazole-glycPsynth_HisH"/>
</dbReference>
<comment type="catalytic activity">
    <reaction evidence="8 10">
        <text>5-[(5-phospho-1-deoxy-D-ribulos-1-ylimino)methylamino]-1-(5-phospho-beta-D-ribosyl)imidazole-4-carboxamide + L-glutamine = D-erythro-1-(imidazol-4-yl)glycerol 3-phosphate + 5-amino-1-(5-phospho-beta-D-ribosyl)imidazole-4-carboxamide + L-glutamate + H(+)</text>
        <dbReference type="Rhea" id="RHEA:24793"/>
        <dbReference type="ChEBI" id="CHEBI:15378"/>
        <dbReference type="ChEBI" id="CHEBI:29985"/>
        <dbReference type="ChEBI" id="CHEBI:58278"/>
        <dbReference type="ChEBI" id="CHEBI:58359"/>
        <dbReference type="ChEBI" id="CHEBI:58475"/>
        <dbReference type="ChEBI" id="CHEBI:58525"/>
        <dbReference type="EC" id="4.3.2.10"/>
    </reaction>
</comment>
<dbReference type="Gene3D" id="3.40.50.880">
    <property type="match status" value="1"/>
</dbReference>
<dbReference type="Pfam" id="PF00117">
    <property type="entry name" value="GATase"/>
    <property type="match status" value="1"/>
</dbReference>
<dbReference type="AlphaFoldDB" id="A0A7S7SMZ3"/>
<comment type="subcellular location">
    <subcellularLocation>
        <location evidence="10">Cytoplasm</location>
    </subcellularLocation>
</comment>
<reference evidence="13 14" key="1">
    <citation type="submission" date="2020-10" db="EMBL/GenBank/DDBJ databases">
        <title>Complete genome sequence of Paludibaculum fermentans P105T, a facultatively anaerobic acidobacterium capable of dissimilatory Fe(III) reduction.</title>
        <authorList>
            <person name="Dedysh S.N."/>
            <person name="Beletsky A.V."/>
            <person name="Kulichevskaya I.S."/>
            <person name="Mardanov A.V."/>
            <person name="Ravin N.V."/>
        </authorList>
    </citation>
    <scope>NUCLEOTIDE SEQUENCE [LARGE SCALE GENOMIC DNA]</scope>
    <source>
        <strain evidence="13 14">P105</strain>
    </source>
</reference>
<feature type="domain" description="Glutamine amidotransferase" evidence="12">
    <location>
        <begin position="4"/>
        <end position="195"/>
    </location>
</feature>
<dbReference type="HAMAP" id="MF_00278">
    <property type="entry name" value="HisH"/>
    <property type="match status" value="1"/>
</dbReference>
<comment type="catalytic activity">
    <reaction evidence="9 10">
        <text>L-glutamine + H2O = L-glutamate + NH4(+)</text>
        <dbReference type="Rhea" id="RHEA:15889"/>
        <dbReference type="ChEBI" id="CHEBI:15377"/>
        <dbReference type="ChEBI" id="CHEBI:28938"/>
        <dbReference type="ChEBI" id="CHEBI:29985"/>
        <dbReference type="ChEBI" id="CHEBI:58359"/>
        <dbReference type="EC" id="3.5.1.2"/>
    </reaction>
</comment>
<keyword evidence="3 10" id="KW-0028">Amino-acid biosynthesis</keyword>
<dbReference type="UniPathway" id="UPA00031">
    <property type="reaction ID" value="UER00010"/>
</dbReference>
<dbReference type="Proteomes" id="UP000593892">
    <property type="component" value="Chromosome"/>
</dbReference>
<dbReference type="PANTHER" id="PTHR42701:SF1">
    <property type="entry name" value="IMIDAZOLE GLYCEROL PHOSPHATE SYNTHASE SUBUNIT HISH"/>
    <property type="match status" value="1"/>
</dbReference>
<dbReference type="PROSITE" id="PS51273">
    <property type="entry name" value="GATASE_TYPE_1"/>
    <property type="match status" value="1"/>
</dbReference>
<evidence type="ECO:0000256" key="2">
    <source>
        <dbReference type="ARBA" id="ARBA00011152"/>
    </source>
</evidence>
<accession>A0A7S7SMZ3</accession>
<dbReference type="GO" id="GO:0016829">
    <property type="term" value="F:lyase activity"/>
    <property type="evidence" value="ECO:0007669"/>
    <property type="project" value="UniProtKB-KW"/>
</dbReference>
<keyword evidence="14" id="KW-1185">Reference proteome</keyword>
<comment type="function">
    <text evidence="10">IGPS catalyzes the conversion of PRFAR and glutamine to IGP, AICAR and glutamate. The HisH subunit catalyzes the hydrolysis of glutamine to glutamate and ammonia as part of the synthesis of IGP and AICAR. The resulting ammonia molecule is channeled to the active site of HisF.</text>
</comment>
<dbReference type="EC" id="3.5.1.2" evidence="10"/>
<evidence type="ECO:0000256" key="6">
    <source>
        <dbReference type="ARBA" id="ARBA00023102"/>
    </source>
</evidence>
<dbReference type="EC" id="4.3.2.10" evidence="10"/>
<dbReference type="PANTHER" id="PTHR42701">
    <property type="entry name" value="IMIDAZOLE GLYCEROL PHOSPHATE SYNTHASE SUBUNIT HISH"/>
    <property type="match status" value="1"/>
</dbReference>
<dbReference type="SUPFAM" id="SSF52317">
    <property type="entry name" value="Class I glutamine amidotransferase-like"/>
    <property type="match status" value="1"/>
</dbReference>
<feature type="active site" description="Nucleophile" evidence="10 11">
    <location>
        <position position="79"/>
    </location>
</feature>
<evidence type="ECO:0000256" key="5">
    <source>
        <dbReference type="ARBA" id="ARBA00022962"/>
    </source>
</evidence>
<evidence type="ECO:0000256" key="9">
    <source>
        <dbReference type="ARBA" id="ARBA00049534"/>
    </source>
</evidence>
<evidence type="ECO:0000256" key="7">
    <source>
        <dbReference type="ARBA" id="ARBA00023239"/>
    </source>
</evidence>
<dbReference type="PIRSF" id="PIRSF000495">
    <property type="entry name" value="Amidotransf_hisH"/>
    <property type="match status" value="1"/>
</dbReference>
<feature type="active site" evidence="10 11">
    <location>
        <position position="179"/>
    </location>
</feature>
<dbReference type="GO" id="GO:0000105">
    <property type="term" value="P:L-histidine biosynthetic process"/>
    <property type="evidence" value="ECO:0007669"/>
    <property type="project" value="UniProtKB-UniRule"/>
</dbReference>
<comment type="subunit">
    <text evidence="2 10">Heterodimer of HisH and HisF.</text>
</comment>
<name>A0A7S7SMZ3_PALFE</name>
<dbReference type="GO" id="GO:0004359">
    <property type="term" value="F:glutaminase activity"/>
    <property type="evidence" value="ECO:0007669"/>
    <property type="project" value="UniProtKB-EC"/>
</dbReference>
<evidence type="ECO:0000256" key="8">
    <source>
        <dbReference type="ARBA" id="ARBA00047838"/>
    </source>
</evidence>
<evidence type="ECO:0000313" key="14">
    <source>
        <dbReference type="Proteomes" id="UP000593892"/>
    </source>
</evidence>
<comment type="pathway">
    <text evidence="1 10">Amino-acid biosynthesis; L-histidine biosynthesis; L-histidine from 5-phospho-alpha-D-ribose 1-diphosphate: step 5/9.</text>
</comment>
<dbReference type="GO" id="GO:0000107">
    <property type="term" value="F:imidazoleglycerol-phosphate synthase activity"/>
    <property type="evidence" value="ECO:0007669"/>
    <property type="project" value="UniProtKB-UniRule"/>
</dbReference>
<dbReference type="GO" id="GO:0005737">
    <property type="term" value="C:cytoplasm"/>
    <property type="evidence" value="ECO:0007669"/>
    <property type="project" value="UniProtKB-SubCell"/>
</dbReference>
<proteinExistence type="inferred from homology"/>
<dbReference type="NCBIfam" id="TIGR01855">
    <property type="entry name" value="IMP_synth_hisH"/>
    <property type="match status" value="1"/>
</dbReference>
<sequence>MITVVNYGAGNLRSVENTLGEIGATYHLTQSAAEIEAAEKLILPGVGHLGQMMRALDELGLRDALVRKAKSGAPFLGICLGLQAMFEGGEEAPEQKGLALFPGQVGRFPMDARVPHMGWNEIVPLGSPRLLRNIGPKPYVYFAHSYYCPLSEATAATCHYTRDYTAVLESGNIFGVQFHPEKSGPLGLKIVKNFVEL</sequence>
<dbReference type="KEGG" id="pfer:IRI77_08645"/>
<keyword evidence="6 10" id="KW-0368">Histidine biosynthesis</keyword>
<evidence type="ECO:0000313" key="13">
    <source>
        <dbReference type="EMBL" id="QOY90006.1"/>
    </source>
</evidence>
<dbReference type="InterPro" id="IPR017926">
    <property type="entry name" value="GATASE"/>
</dbReference>
<keyword evidence="7 10" id="KW-0456">Lyase</keyword>
<evidence type="ECO:0000256" key="1">
    <source>
        <dbReference type="ARBA" id="ARBA00005091"/>
    </source>
</evidence>
<dbReference type="RefSeq" id="WP_194451669.1">
    <property type="nucleotide sequence ID" value="NZ_CP063849.1"/>
</dbReference>
<evidence type="ECO:0000256" key="10">
    <source>
        <dbReference type="HAMAP-Rule" id="MF_00278"/>
    </source>
</evidence>
<organism evidence="13 14">
    <name type="scientific">Paludibaculum fermentans</name>
    <dbReference type="NCBI Taxonomy" id="1473598"/>
    <lineage>
        <taxon>Bacteria</taxon>
        <taxon>Pseudomonadati</taxon>
        <taxon>Acidobacteriota</taxon>
        <taxon>Terriglobia</taxon>
        <taxon>Bryobacterales</taxon>
        <taxon>Bryobacteraceae</taxon>
        <taxon>Paludibaculum</taxon>
    </lineage>
</organism>
<evidence type="ECO:0000256" key="3">
    <source>
        <dbReference type="ARBA" id="ARBA00022605"/>
    </source>
</evidence>
<protein>
    <recommendedName>
        <fullName evidence="10">Imidazole glycerol phosphate synthase subunit HisH</fullName>
        <ecNumber evidence="10">4.3.2.10</ecNumber>
    </recommendedName>
    <alternativeName>
        <fullName evidence="10">IGP synthase glutaminase subunit</fullName>
        <ecNumber evidence="10">3.5.1.2</ecNumber>
    </alternativeName>
    <alternativeName>
        <fullName evidence="10">IGP synthase subunit HisH</fullName>
    </alternativeName>
    <alternativeName>
        <fullName evidence="10">ImGP synthase subunit HisH</fullName>
        <shortName evidence="10">IGPS subunit HisH</shortName>
    </alternativeName>
</protein>
<keyword evidence="10" id="KW-0963">Cytoplasm</keyword>
<dbReference type="InterPro" id="IPR029062">
    <property type="entry name" value="Class_I_gatase-like"/>
</dbReference>
<dbReference type="EMBL" id="CP063849">
    <property type="protein sequence ID" value="QOY90006.1"/>
    <property type="molecule type" value="Genomic_DNA"/>
</dbReference>